<feature type="compositionally biased region" description="Polar residues" evidence="1">
    <location>
        <begin position="144"/>
        <end position="154"/>
    </location>
</feature>
<reference evidence="5" key="1">
    <citation type="submission" date="2017-02" db="UniProtKB">
        <authorList>
            <consortium name="WormBaseParasite"/>
        </authorList>
    </citation>
    <scope>IDENTIFICATION</scope>
</reference>
<dbReference type="AlphaFoldDB" id="A0A0M3J1I2"/>
<evidence type="ECO:0000313" key="3">
    <source>
        <dbReference type="EMBL" id="VDK18580.1"/>
    </source>
</evidence>
<keyword evidence="2" id="KW-1133">Transmembrane helix</keyword>
<reference evidence="3 4" key="2">
    <citation type="submission" date="2018-11" db="EMBL/GenBank/DDBJ databases">
        <authorList>
            <consortium name="Pathogen Informatics"/>
        </authorList>
    </citation>
    <scope>NUCLEOTIDE SEQUENCE [LARGE SCALE GENOMIC DNA]</scope>
</reference>
<feature type="transmembrane region" description="Helical" evidence="2">
    <location>
        <begin position="38"/>
        <end position="58"/>
    </location>
</feature>
<keyword evidence="2" id="KW-0472">Membrane</keyword>
<gene>
    <name evidence="3" type="ORF">ASIM_LOCUS1264</name>
</gene>
<evidence type="ECO:0000256" key="2">
    <source>
        <dbReference type="SAM" id="Phobius"/>
    </source>
</evidence>
<dbReference type="Proteomes" id="UP000267096">
    <property type="component" value="Unassembled WGS sequence"/>
</dbReference>
<evidence type="ECO:0000313" key="5">
    <source>
        <dbReference type="WBParaSite" id="ASIM_0000138401-mRNA-1"/>
    </source>
</evidence>
<dbReference type="EMBL" id="UYRR01001248">
    <property type="protein sequence ID" value="VDK18580.1"/>
    <property type="molecule type" value="Genomic_DNA"/>
</dbReference>
<feature type="transmembrane region" description="Helical" evidence="2">
    <location>
        <begin position="7"/>
        <end position="26"/>
    </location>
</feature>
<organism evidence="5">
    <name type="scientific">Anisakis simplex</name>
    <name type="common">Herring worm</name>
    <dbReference type="NCBI Taxonomy" id="6269"/>
    <lineage>
        <taxon>Eukaryota</taxon>
        <taxon>Metazoa</taxon>
        <taxon>Ecdysozoa</taxon>
        <taxon>Nematoda</taxon>
        <taxon>Chromadorea</taxon>
        <taxon>Rhabditida</taxon>
        <taxon>Spirurina</taxon>
        <taxon>Ascaridomorpha</taxon>
        <taxon>Ascaridoidea</taxon>
        <taxon>Anisakidae</taxon>
        <taxon>Anisakis</taxon>
        <taxon>Anisakis simplex complex</taxon>
    </lineage>
</organism>
<accession>A0A0M3J1I2</accession>
<name>A0A0M3J1I2_ANISI</name>
<proteinExistence type="predicted"/>
<keyword evidence="2" id="KW-0812">Transmembrane</keyword>
<evidence type="ECO:0000313" key="4">
    <source>
        <dbReference type="Proteomes" id="UP000267096"/>
    </source>
</evidence>
<feature type="region of interest" description="Disordered" evidence="1">
    <location>
        <begin position="127"/>
        <end position="154"/>
    </location>
</feature>
<sequence length="154" mass="17313">MYRLAICAASSAFIGLVFFVVGLIGVANESVYSRARDWIFLSFGLAMLTIGFSLLLLCRIRINIARQRQTQSRHRRHRRRGTRPVNGHDPLSVWATDLSDWNFYTSQPPPDYVEALHCSPSLVPQRRATVSAANPPPYAPSEGVTRQQSRSTLI</sequence>
<keyword evidence="4" id="KW-1185">Reference proteome</keyword>
<protein>
    <submittedName>
        <fullName evidence="5">Transmembrane protein</fullName>
    </submittedName>
</protein>
<dbReference type="WBParaSite" id="ASIM_0000138401-mRNA-1">
    <property type="protein sequence ID" value="ASIM_0000138401-mRNA-1"/>
    <property type="gene ID" value="ASIM_0000138401"/>
</dbReference>
<evidence type="ECO:0000256" key="1">
    <source>
        <dbReference type="SAM" id="MobiDB-lite"/>
    </source>
</evidence>